<dbReference type="KEGG" id="nik:F5I99_01945"/>
<proteinExistence type="predicted"/>
<evidence type="ECO:0000256" key="1">
    <source>
        <dbReference type="ARBA" id="ARBA00022908"/>
    </source>
</evidence>
<evidence type="ECO:0000259" key="4">
    <source>
        <dbReference type="PROSITE" id="PS51900"/>
    </source>
</evidence>
<accession>A0A5J6LA01</accession>
<evidence type="ECO:0000256" key="2">
    <source>
        <dbReference type="ARBA" id="ARBA00023125"/>
    </source>
</evidence>
<name>A0A5J6LA01_9GAMM</name>
<evidence type="ECO:0000313" key="5">
    <source>
        <dbReference type="EMBL" id="QEW05353.1"/>
    </source>
</evidence>
<dbReference type="AlphaFoldDB" id="A0A5J6LA01"/>
<evidence type="ECO:0000256" key="3">
    <source>
        <dbReference type="PROSITE-ProRule" id="PRU01248"/>
    </source>
</evidence>
<sequence length="89" mass="10624">MDKSPFLKSVSDFMHTLRYRRRTVDTYLYWIKIFILFNGKKHPSLLNDEDIKRFLTFLATERQVAPSTQALALNAIVFFKNQVLKAIRW</sequence>
<dbReference type="EMBL" id="CP044222">
    <property type="protein sequence ID" value="QEW05353.1"/>
    <property type="molecule type" value="Genomic_DNA"/>
</dbReference>
<dbReference type="GO" id="GO:0003677">
    <property type="term" value="F:DNA binding"/>
    <property type="evidence" value="ECO:0007669"/>
    <property type="project" value="UniProtKB-UniRule"/>
</dbReference>
<reference evidence="5 6" key="1">
    <citation type="submission" date="2019-09" db="EMBL/GenBank/DDBJ databases">
        <title>Nitrincola iocasae sp. nov., a bacterium isolated from the sediment collected at a cold seep field in South China Sea.</title>
        <authorList>
            <person name="Zhang H."/>
            <person name="Wang H."/>
            <person name="Li C."/>
        </authorList>
    </citation>
    <scope>NUCLEOTIDE SEQUENCE [LARGE SCALE GENOMIC DNA]</scope>
    <source>
        <strain evidence="5 6">KXZD1103</strain>
    </source>
</reference>
<dbReference type="Proteomes" id="UP000325606">
    <property type="component" value="Chromosome"/>
</dbReference>
<dbReference type="PROSITE" id="PS51900">
    <property type="entry name" value="CB"/>
    <property type="match status" value="1"/>
</dbReference>
<gene>
    <name evidence="5" type="ORF">F5I99_01945</name>
</gene>
<keyword evidence="6" id="KW-1185">Reference proteome</keyword>
<dbReference type="InterPro" id="IPR010998">
    <property type="entry name" value="Integrase_recombinase_N"/>
</dbReference>
<dbReference type="RefSeq" id="WP_151053398.1">
    <property type="nucleotide sequence ID" value="NZ_CP044222.1"/>
</dbReference>
<dbReference type="Pfam" id="PF13495">
    <property type="entry name" value="Phage_int_SAM_4"/>
    <property type="match status" value="1"/>
</dbReference>
<keyword evidence="1" id="KW-0229">DNA integration</keyword>
<dbReference type="Gene3D" id="1.10.150.130">
    <property type="match status" value="1"/>
</dbReference>
<feature type="domain" description="Core-binding (CB)" evidence="4">
    <location>
        <begin position="4"/>
        <end position="84"/>
    </location>
</feature>
<organism evidence="5 6">
    <name type="scientific">Nitrincola iocasae</name>
    <dbReference type="NCBI Taxonomy" id="2614693"/>
    <lineage>
        <taxon>Bacteria</taxon>
        <taxon>Pseudomonadati</taxon>
        <taxon>Pseudomonadota</taxon>
        <taxon>Gammaproteobacteria</taxon>
        <taxon>Oceanospirillales</taxon>
        <taxon>Oceanospirillaceae</taxon>
        <taxon>Nitrincola</taxon>
    </lineage>
</organism>
<protein>
    <recommendedName>
        <fullName evidence="4">Core-binding (CB) domain-containing protein</fullName>
    </recommendedName>
</protein>
<dbReference type="InterPro" id="IPR044068">
    <property type="entry name" value="CB"/>
</dbReference>
<evidence type="ECO:0000313" key="6">
    <source>
        <dbReference type="Proteomes" id="UP000325606"/>
    </source>
</evidence>
<dbReference type="InterPro" id="IPR004107">
    <property type="entry name" value="Integrase_SAM-like_N"/>
</dbReference>
<keyword evidence="2 3" id="KW-0238">DNA-binding</keyword>
<dbReference type="GO" id="GO:0015074">
    <property type="term" value="P:DNA integration"/>
    <property type="evidence" value="ECO:0007669"/>
    <property type="project" value="UniProtKB-KW"/>
</dbReference>